<dbReference type="InterPro" id="IPR006158">
    <property type="entry name" value="Cobalamin-bd"/>
</dbReference>
<comment type="cofactor">
    <cofactor evidence="1">
        <name>[4Fe-4S] cluster</name>
        <dbReference type="ChEBI" id="CHEBI:49883"/>
    </cofactor>
</comment>
<organism evidence="8 9">
    <name type="scientific">Paenibacillus curdlanolyticus YK9</name>
    <dbReference type="NCBI Taxonomy" id="717606"/>
    <lineage>
        <taxon>Bacteria</taxon>
        <taxon>Bacillati</taxon>
        <taxon>Bacillota</taxon>
        <taxon>Bacilli</taxon>
        <taxon>Bacillales</taxon>
        <taxon>Paenibacillaceae</taxon>
        <taxon>Paenibacillus</taxon>
    </lineage>
</organism>
<evidence type="ECO:0000256" key="1">
    <source>
        <dbReference type="ARBA" id="ARBA00001966"/>
    </source>
</evidence>
<evidence type="ECO:0000259" key="7">
    <source>
        <dbReference type="PROSITE" id="PS51918"/>
    </source>
</evidence>
<evidence type="ECO:0000256" key="4">
    <source>
        <dbReference type="ARBA" id="ARBA00023004"/>
    </source>
</evidence>
<dbReference type="EMBL" id="AEDD01000002">
    <property type="protein sequence ID" value="EFM12375.1"/>
    <property type="molecule type" value="Genomic_DNA"/>
</dbReference>
<feature type="domain" description="Radical SAM core" evidence="7">
    <location>
        <begin position="246"/>
        <end position="481"/>
    </location>
</feature>
<dbReference type="Pfam" id="PF02310">
    <property type="entry name" value="B12-binding"/>
    <property type="match status" value="1"/>
</dbReference>
<dbReference type="SFLD" id="SFLDS00029">
    <property type="entry name" value="Radical_SAM"/>
    <property type="match status" value="1"/>
</dbReference>
<proteinExistence type="predicted"/>
<dbReference type="PROSITE" id="PS51332">
    <property type="entry name" value="B12_BINDING"/>
    <property type="match status" value="1"/>
</dbReference>
<dbReference type="PANTHER" id="PTHR43409">
    <property type="entry name" value="ANAEROBIC MAGNESIUM-PROTOPORPHYRIN IX MONOMETHYL ESTER CYCLASE-RELATED"/>
    <property type="match status" value="1"/>
</dbReference>
<evidence type="ECO:0000313" key="9">
    <source>
        <dbReference type="Proteomes" id="UP000005387"/>
    </source>
</evidence>
<name>E0I5Y3_9BACL</name>
<keyword evidence="4" id="KW-0408">Iron</keyword>
<evidence type="ECO:0000256" key="5">
    <source>
        <dbReference type="ARBA" id="ARBA00023014"/>
    </source>
</evidence>
<dbReference type="Proteomes" id="UP000005387">
    <property type="component" value="Unassembled WGS sequence"/>
</dbReference>
<dbReference type="CDD" id="cd02068">
    <property type="entry name" value="radical_SAM_B12_BD"/>
    <property type="match status" value="1"/>
</dbReference>
<dbReference type="InterPro" id="IPR051198">
    <property type="entry name" value="BchE-like"/>
</dbReference>
<dbReference type="InterPro" id="IPR058240">
    <property type="entry name" value="rSAM_sf"/>
</dbReference>
<keyword evidence="5" id="KW-0411">Iron-sulfur</keyword>
<dbReference type="Gene3D" id="3.40.50.280">
    <property type="entry name" value="Cobalamin-binding domain"/>
    <property type="match status" value="1"/>
</dbReference>
<reference evidence="8 9" key="1">
    <citation type="submission" date="2010-07" db="EMBL/GenBank/DDBJ databases">
        <title>The draft genome of Paenibacillus curdlanolyticus YK9.</title>
        <authorList>
            <consortium name="US DOE Joint Genome Institute (JGI-PGF)"/>
            <person name="Lucas S."/>
            <person name="Copeland A."/>
            <person name="Lapidus A."/>
            <person name="Cheng J.-F."/>
            <person name="Bruce D."/>
            <person name="Goodwin L."/>
            <person name="Pitluck S."/>
            <person name="Land M.L."/>
            <person name="Hauser L."/>
            <person name="Chang Y.-J."/>
            <person name="Jeffries C."/>
            <person name="Anderson I.J."/>
            <person name="Johnson E."/>
            <person name="Loganathan U."/>
            <person name="Mulhopadhyay B."/>
            <person name="Kyrpides N."/>
            <person name="Woyke T.J."/>
        </authorList>
    </citation>
    <scope>NUCLEOTIDE SEQUENCE [LARGE SCALE GENOMIC DNA]</scope>
    <source>
        <strain evidence="8 9">YK9</strain>
    </source>
</reference>
<dbReference type="GO" id="GO:0046872">
    <property type="term" value="F:metal ion binding"/>
    <property type="evidence" value="ECO:0007669"/>
    <property type="project" value="UniProtKB-KW"/>
</dbReference>
<feature type="domain" description="B12-binding" evidence="6">
    <location>
        <begin position="122"/>
        <end position="214"/>
    </location>
</feature>
<dbReference type="GO" id="GO:0003824">
    <property type="term" value="F:catalytic activity"/>
    <property type="evidence" value="ECO:0007669"/>
    <property type="project" value="InterPro"/>
</dbReference>
<evidence type="ECO:0000313" key="8">
    <source>
        <dbReference type="EMBL" id="EFM12375.1"/>
    </source>
</evidence>
<sequence length="530" mass="61096">MIALAKVVFLKPYLETDASWEMIRTSRYLGLWYMASKLKSKGHSVWYLDEVIRNNGINKTRLYRTELEGDSYTETPLDMSIQEYRREKRDLFQSLSSKDFVDKYSAFQDEKIIRTIAKTGCTTEETLEELGIIQPDFVGIALISTSNVRAAVKTGKAIKDQFPNTKIIYGGHHVSALPEQFLKENPWVDYVVIGDGIDIVEDIVEGKVKDKILYQGFKPMERFPLLDMDIIEAISYPIDQQYSYPSFGRKSTDFMFSKGCFRKCEFCVAGGQEDNRVVFLNWDLIDEQLSLFKQCGIEELIIQDDAFIFGGKNVMARKLALMKKYGFYWQNSGGIDFELLTDDITDLFIEYNKSGPGRLTGMYIPFNPRLWNKGKSATDTMINRYTRHFNNLKRLREEGGVYIFTSEIVGEPNQTWETILEDIESHKQMILEGFLDTALTLSATMLPGTKWYEENGHNIINKNDIAGFSLFPTHHKTKNLPDPRLIEELFALRTKELNSIQNTYNWQTPFPNSDWAYKDGNYNGVATLKL</sequence>
<dbReference type="InterPro" id="IPR007197">
    <property type="entry name" value="rSAM"/>
</dbReference>
<dbReference type="GO" id="GO:0031419">
    <property type="term" value="F:cobalamin binding"/>
    <property type="evidence" value="ECO:0007669"/>
    <property type="project" value="InterPro"/>
</dbReference>
<keyword evidence="2" id="KW-0949">S-adenosyl-L-methionine</keyword>
<keyword evidence="9" id="KW-1185">Reference proteome</keyword>
<gene>
    <name evidence="8" type="ORF">PaecuDRAFT_1055</name>
</gene>
<dbReference type="STRING" id="717606.PaecuDRAFT_1055"/>
<dbReference type="PROSITE" id="PS51918">
    <property type="entry name" value="RADICAL_SAM"/>
    <property type="match status" value="1"/>
</dbReference>
<dbReference type="SUPFAM" id="SSF102114">
    <property type="entry name" value="Radical SAM enzymes"/>
    <property type="match status" value="1"/>
</dbReference>
<dbReference type="eggNOG" id="COG1032">
    <property type="taxonomic scope" value="Bacteria"/>
</dbReference>
<evidence type="ECO:0000259" key="6">
    <source>
        <dbReference type="PROSITE" id="PS51332"/>
    </source>
</evidence>
<evidence type="ECO:0000256" key="3">
    <source>
        <dbReference type="ARBA" id="ARBA00022723"/>
    </source>
</evidence>
<accession>E0I5Y3</accession>
<evidence type="ECO:0000256" key="2">
    <source>
        <dbReference type="ARBA" id="ARBA00022691"/>
    </source>
</evidence>
<dbReference type="SFLD" id="SFLDG01082">
    <property type="entry name" value="B12-binding_domain_containing"/>
    <property type="match status" value="1"/>
</dbReference>
<keyword evidence="3" id="KW-0479">Metal-binding</keyword>
<protein>
    <submittedName>
        <fullName evidence="8">Cobalamin B12-binding domain protein</fullName>
    </submittedName>
</protein>
<dbReference type="AlphaFoldDB" id="E0I5Y3"/>
<dbReference type="GO" id="GO:0051536">
    <property type="term" value="F:iron-sulfur cluster binding"/>
    <property type="evidence" value="ECO:0007669"/>
    <property type="project" value="UniProtKB-KW"/>
</dbReference>